<feature type="signal peptide" evidence="2">
    <location>
        <begin position="1"/>
        <end position="24"/>
    </location>
</feature>
<dbReference type="OrthoDB" id="2751008at2"/>
<dbReference type="InterPro" id="IPR029476">
    <property type="entry name" value="DNase_NucA_NucB"/>
</dbReference>
<feature type="region of interest" description="Disordered" evidence="1">
    <location>
        <begin position="22"/>
        <end position="54"/>
    </location>
</feature>
<dbReference type="AlphaFoldDB" id="A0A2T0RJC7"/>
<accession>A0A2T0RJC7</accession>
<sequence>MSRRLATLLTAAVALLATATPATAAAPGPDPGGWVVTKSSGGTRTPETAAPQTSSALPVALPQDDVKRICRAEHAAQASTQQGWMMDRFNRCHIGHRKVELRCKGCSTVIASVEFDYTLVGIAQNGTRKADFYLTFDNWKPLGGAERETTPMRVGLTGCGSLVTCNPSGAEITQPLGQWAAAPRLWVTMTSPDDTGIGADFRASSLVRLGMAIIPVNPQIDPWIENDMTTADLRFDSAGAVAGKHHGAVFSDVVPTYDLAAIARADNWESGVEESVQHIDDALHNPVRTWPSFLGKSPPGEYRPSAGANQRPLHRLVDSNLQSTNREWARKVCVDVWGEGSATPNLNCDEYPMASTREGAYTGSGGADGNANGWQTWHGSARLIGEVDNQDSGRLYLNNGFYQPQRIIDGDAFFVAITR</sequence>
<dbReference type="Pfam" id="PF14040">
    <property type="entry name" value="DNase_NucA_NucB"/>
    <property type="match status" value="1"/>
</dbReference>
<dbReference type="RefSeq" id="WP_106130245.1">
    <property type="nucleotide sequence ID" value="NZ_PVZG01000020.1"/>
</dbReference>
<reference evidence="4 5" key="1">
    <citation type="submission" date="2018-03" db="EMBL/GenBank/DDBJ databases">
        <title>Genomic Encyclopedia of Archaeal and Bacterial Type Strains, Phase II (KMG-II): from individual species to whole genera.</title>
        <authorList>
            <person name="Goeker M."/>
        </authorList>
    </citation>
    <scope>NUCLEOTIDE SEQUENCE [LARGE SCALE GENOMIC DNA]</scope>
    <source>
        <strain evidence="4 5">DSM 45348</strain>
    </source>
</reference>
<keyword evidence="5" id="KW-1185">Reference proteome</keyword>
<protein>
    <submittedName>
        <fullName evidence="4">Deoxyribonuclease NucA/NucB</fullName>
    </submittedName>
</protein>
<proteinExistence type="predicted"/>
<feature type="chain" id="PRO_5015462215" evidence="2">
    <location>
        <begin position="25"/>
        <end position="419"/>
    </location>
</feature>
<feature type="domain" description="Deoxyribonuclease NucA/NucB" evidence="3">
    <location>
        <begin position="344"/>
        <end position="415"/>
    </location>
</feature>
<name>A0A2T0RJC7_9ACTN</name>
<comment type="caution">
    <text evidence="4">The sequence shown here is derived from an EMBL/GenBank/DDBJ whole genome shotgun (WGS) entry which is preliminary data.</text>
</comment>
<keyword evidence="2" id="KW-0732">Signal</keyword>
<evidence type="ECO:0000313" key="4">
    <source>
        <dbReference type="EMBL" id="PRY21294.1"/>
    </source>
</evidence>
<evidence type="ECO:0000313" key="5">
    <source>
        <dbReference type="Proteomes" id="UP000239209"/>
    </source>
</evidence>
<dbReference type="Proteomes" id="UP000239209">
    <property type="component" value="Unassembled WGS sequence"/>
</dbReference>
<evidence type="ECO:0000256" key="2">
    <source>
        <dbReference type="SAM" id="SignalP"/>
    </source>
</evidence>
<gene>
    <name evidence="4" type="ORF">CLV70_1203</name>
</gene>
<organism evidence="4 5">
    <name type="scientific">Pseudosporangium ferrugineum</name>
    <dbReference type="NCBI Taxonomy" id="439699"/>
    <lineage>
        <taxon>Bacteria</taxon>
        <taxon>Bacillati</taxon>
        <taxon>Actinomycetota</taxon>
        <taxon>Actinomycetes</taxon>
        <taxon>Micromonosporales</taxon>
        <taxon>Micromonosporaceae</taxon>
        <taxon>Pseudosporangium</taxon>
    </lineage>
</organism>
<feature type="compositionally biased region" description="Polar residues" evidence="1">
    <location>
        <begin position="37"/>
        <end position="54"/>
    </location>
</feature>
<evidence type="ECO:0000259" key="3">
    <source>
        <dbReference type="Pfam" id="PF14040"/>
    </source>
</evidence>
<evidence type="ECO:0000256" key="1">
    <source>
        <dbReference type="SAM" id="MobiDB-lite"/>
    </source>
</evidence>
<dbReference type="EMBL" id="PVZG01000020">
    <property type="protein sequence ID" value="PRY21294.1"/>
    <property type="molecule type" value="Genomic_DNA"/>
</dbReference>